<evidence type="ECO:0000259" key="1">
    <source>
        <dbReference type="Pfam" id="PF09414"/>
    </source>
</evidence>
<dbReference type="InterPro" id="IPR052732">
    <property type="entry name" value="Cell-binding_unc_protein"/>
</dbReference>
<feature type="domain" description="RNA ligase" evidence="1">
    <location>
        <begin position="36"/>
        <end position="187"/>
    </location>
</feature>
<dbReference type="RefSeq" id="WP_107683924.1">
    <property type="nucleotide sequence ID" value="NZ_PZKL01000037.1"/>
</dbReference>
<dbReference type="AlphaFoldDB" id="A0A2T4MZN6"/>
<sequence length="216" mass="24957">MQETKYPSTPHLPWSMSVTNDDKIIGSLDGLLSEPELIILEKMDGENTNLYSHCMHARSLTYSHHESRTWMRRFHASIAHRIPADKRLCGEGMFARHSIAYDNLESFFLLFSIWNEQGFCLSWDETVELANEIGVKTVPVLYRGPWDDKLIRNLHKTMDLTKSEGFVIRPTASFHIGDFSKKVAKFVRKGHVQTDEHWMKSAVIPNKLRDPESIKV</sequence>
<evidence type="ECO:0000313" key="3">
    <source>
        <dbReference type="Proteomes" id="UP000241986"/>
    </source>
</evidence>
<protein>
    <submittedName>
        <fullName evidence="2">2'-5' RNA ligase</fullName>
    </submittedName>
</protein>
<dbReference type="EMBL" id="PZKL01000037">
    <property type="protein sequence ID" value="PTH80041.1"/>
    <property type="molecule type" value="Genomic_DNA"/>
</dbReference>
<organism evidence="2 3">
    <name type="scientific">Aeromonas veronii</name>
    <dbReference type="NCBI Taxonomy" id="654"/>
    <lineage>
        <taxon>Bacteria</taxon>
        <taxon>Pseudomonadati</taxon>
        <taxon>Pseudomonadota</taxon>
        <taxon>Gammaproteobacteria</taxon>
        <taxon>Aeromonadales</taxon>
        <taxon>Aeromonadaceae</taxon>
        <taxon>Aeromonas</taxon>
    </lineage>
</organism>
<name>A0A2T4MZN6_AERVE</name>
<gene>
    <name evidence="2" type="ORF">DAA48_15870</name>
</gene>
<dbReference type="InterPro" id="IPR021122">
    <property type="entry name" value="RNA_ligase_dom_REL/Rnl2"/>
</dbReference>
<accession>A0A2T4MZN6</accession>
<evidence type="ECO:0000313" key="2">
    <source>
        <dbReference type="EMBL" id="PTH80041.1"/>
    </source>
</evidence>
<dbReference type="Gene3D" id="3.30.470.30">
    <property type="entry name" value="DNA ligase/mRNA capping enzyme"/>
    <property type="match status" value="1"/>
</dbReference>
<dbReference type="Pfam" id="PF09414">
    <property type="entry name" value="RNA_ligase"/>
    <property type="match status" value="1"/>
</dbReference>
<dbReference type="PANTHER" id="PTHR43883:SF1">
    <property type="entry name" value="GLUCONOKINASE"/>
    <property type="match status" value="1"/>
</dbReference>
<proteinExistence type="predicted"/>
<comment type="caution">
    <text evidence="2">The sequence shown here is derived from an EMBL/GenBank/DDBJ whole genome shotgun (WGS) entry which is preliminary data.</text>
</comment>
<dbReference type="GO" id="GO:0016874">
    <property type="term" value="F:ligase activity"/>
    <property type="evidence" value="ECO:0007669"/>
    <property type="project" value="UniProtKB-KW"/>
</dbReference>
<keyword evidence="2" id="KW-0436">Ligase</keyword>
<reference evidence="2 3" key="1">
    <citation type="submission" date="2018-03" db="EMBL/GenBank/DDBJ databases">
        <title>Aeromonas veronii whole genome sequencing and analysis.</title>
        <authorList>
            <person name="Xie H."/>
            <person name="Liu T."/>
            <person name="Wang K."/>
        </authorList>
    </citation>
    <scope>NUCLEOTIDE SEQUENCE [LARGE SCALE GENOMIC DNA]</scope>
    <source>
        <strain evidence="2 3">XH.VA.1</strain>
    </source>
</reference>
<dbReference type="Proteomes" id="UP000241986">
    <property type="component" value="Unassembled WGS sequence"/>
</dbReference>
<dbReference type="SUPFAM" id="SSF56091">
    <property type="entry name" value="DNA ligase/mRNA capping enzyme, catalytic domain"/>
    <property type="match status" value="1"/>
</dbReference>
<dbReference type="PANTHER" id="PTHR43883">
    <property type="entry name" value="SLR0207 PROTEIN"/>
    <property type="match status" value="1"/>
</dbReference>